<name>A0A0L0T1Q7_ALLM3</name>
<dbReference type="EMBL" id="GG745358">
    <property type="protein sequence ID" value="KNE68778.1"/>
    <property type="molecule type" value="Genomic_DNA"/>
</dbReference>
<dbReference type="PRINTS" id="PR01217">
    <property type="entry name" value="PRICHEXTENSN"/>
</dbReference>
<keyword evidence="2" id="KW-0472">Membrane</keyword>
<keyword evidence="2" id="KW-0812">Transmembrane</keyword>
<evidence type="ECO:0000313" key="4">
    <source>
        <dbReference type="Proteomes" id="UP000054350"/>
    </source>
</evidence>
<evidence type="ECO:0000256" key="1">
    <source>
        <dbReference type="SAM" id="MobiDB-lite"/>
    </source>
</evidence>
<proteinExistence type="predicted"/>
<dbReference type="VEuPathDB" id="FungiDB:AMAG_13419"/>
<evidence type="ECO:0000313" key="3">
    <source>
        <dbReference type="EMBL" id="KNE68778.1"/>
    </source>
</evidence>
<gene>
    <name evidence="3" type="ORF">AMAG_13419</name>
</gene>
<protein>
    <recommendedName>
        <fullName evidence="5">Mid2 domain-containing protein</fullName>
    </recommendedName>
</protein>
<organism evidence="3 4">
    <name type="scientific">Allomyces macrogynus (strain ATCC 38327)</name>
    <name type="common">Allomyces javanicus var. macrogynus</name>
    <dbReference type="NCBI Taxonomy" id="578462"/>
    <lineage>
        <taxon>Eukaryota</taxon>
        <taxon>Fungi</taxon>
        <taxon>Fungi incertae sedis</taxon>
        <taxon>Blastocladiomycota</taxon>
        <taxon>Blastocladiomycetes</taxon>
        <taxon>Blastocladiales</taxon>
        <taxon>Blastocladiaceae</taxon>
        <taxon>Allomyces</taxon>
    </lineage>
</organism>
<feature type="compositionally biased region" description="Low complexity" evidence="1">
    <location>
        <begin position="123"/>
        <end position="172"/>
    </location>
</feature>
<feature type="region of interest" description="Disordered" evidence="1">
    <location>
        <begin position="265"/>
        <end position="294"/>
    </location>
</feature>
<accession>A0A0L0T1Q7</accession>
<feature type="region of interest" description="Disordered" evidence="1">
    <location>
        <begin position="69"/>
        <end position="196"/>
    </location>
</feature>
<dbReference type="Proteomes" id="UP000054350">
    <property type="component" value="Unassembled WGS sequence"/>
</dbReference>
<feature type="compositionally biased region" description="Pro residues" evidence="1">
    <location>
        <begin position="270"/>
        <end position="294"/>
    </location>
</feature>
<evidence type="ECO:0000256" key="2">
    <source>
        <dbReference type="SAM" id="Phobius"/>
    </source>
</evidence>
<evidence type="ECO:0008006" key="5">
    <source>
        <dbReference type="Google" id="ProtNLM"/>
    </source>
</evidence>
<dbReference type="OrthoDB" id="5663076at2759"/>
<dbReference type="AlphaFoldDB" id="A0A0L0T1Q7"/>
<feature type="compositionally biased region" description="Basic residues" evidence="1">
    <location>
        <begin position="14"/>
        <end position="28"/>
    </location>
</feature>
<feature type="transmembrane region" description="Helical" evidence="2">
    <location>
        <begin position="203"/>
        <end position="228"/>
    </location>
</feature>
<reference evidence="3 4" key="1">
    <citation type="submission" date="2009-11" db="EMBL/GenBank/DDBJ databases">
        <title>Annotation of Allomyces macrogynus ATCC 38327.</title>
        <authorList>
            <consortium name="The Broad Institute Genome Sequencing Platform"/>
            <person name="Russ C."/>
            <person name="Cuomo C."/>
            <person name="Burger G."/>
            <person name="Gray M.W."/>
            <person name="Holland P.W.H."/>
            <person name="King N."/>
            <person name="Lang F.B.F."/>
            <person name="Roger A.J."/>
            <person name="Ruiz-Trillo I."/>
            <person name="Young S.K."/>
            <person name="Zeng Q."/>
            <person name="Gargeya S."/>
            <person name="Fitzgerald M."/>
            <person name="Haas B."/>
            <person name="Abouelleil A."/>
            <person name="Alvarado L."/>
            <person name="Arachchi H.M."/>
            <person name="Berlin A."/>
            <person name="Chapman S.B."/>
            <person name="Gearin G."/>
            <person name="Goldberg J."/>
            <person name="Griggs A."/>
            <person name="Gujja S."/>
            <person name="Hansen M."/>
            <person name="Heiman D."/>
            <person name="Howarth C."/>
            <person name="Larimer J."/>
            <person name="Lui A."/>
            <person name="MacDonald P.J.P."/>
            <person name="McCowen C."/>
            <person name="Montmayeur A."/>
            <person name="Murphy C."/>
            <person name="Neiman D."/>
            <person name="Pearson M."/>
            <person name="Priest M."/>
            <person name="Roberts A."/>
            <person name="Saif S."/>
            <person name="Shea T."/>
            <person name="Sisk P."/>
            <person name="Stolte C."/>
            <person name="Sykes S."/>
            <person name="Wortman J."/>
            <person name="Nusbaum C."/>
            <person name="Birren B."/>
        </authorList>
    </citation>
    <scope>NUCLEOTIDE SEQUENCE [LARGE SCALE GENOMIC DNA]</scope>
    <source>
        <strain evidence="3 4">ATCC 38327</strain>
    </source>
</reference>
<feature type="compositionally biased region" description="Polar residues" evidence="1">
    <location>
        <begin position="181"/>
        <end position="196"/>
    </location>
</feature>
<dbReference type="OMA" id="RNDEWEM"/>
<feature type="region of interest" description="Disordered" evidence="1">
    <location>
        <begin position="1"/>
        <end position="28"/>
    </location>
</feature>
<keyword evidence="2" id="KW-1133">Transmembrane helix</keyword>
<keyword evidence="4" id="KW-1185">Reference proteome</keyword>
<sequence>MNQGARNTMPAPRTRARRHDPARRATRRRGQLVAATFIIAMALLAATTANPLDFPIFNLPIPFPAPAANPSASSLGGPQATVPPPATIAPPTTQPSSTSEPAKPSSTSEPPASTSTPPPPPSSSSSKPPEPTSSSSTPEPTSSSSSSSSATATTTSSTASSTTSTTATTTSSLGLIWPSGVPTSNTIPTDTSGTSSGITREQIILWSSVGGGALAIVLGIVLAAYCLARQRSRDVSAKGHLLYMESAATGPATAIVTRIPLRDLADAVNSPPPSGAPTPPPPPHCSEPMSPPPATAALLRRDSAPAIDSLLPQEMLSPTPADLGGPVVYISPRATEPVMEPYYMAAAPAPVHPAAAPVTMNANAVTRVVGRQSCMACLHRRQ</sequence>
<feature type="compositionally biased region" description="Low complexity" evidence="1">
    <location>
        <begin position="69"/>
        <end position="80"/>
    </location>
</feature>
<reference evidence="4" key="2">
    <citation type="submission" date="2009-11" db="EMBL/GenBank/DDBJ databases">
        <title>The Genome Sequence of Allomyces macrogynus strain ATCC 38327.</title>
        <authorList>
            <consortium name="The Broad Institute Genome Sequencing Platform"/>
            <person name="Russ C."/>
            <person name="Cuomo C."/>
            <person name="Shea T."/>
            <person name="Young S.K."/>
            <person name="Zeng Q."/>
            <person name="Koehrsen M."/>
            <person name="Haas B."/>
            <person name="Borodovsky M."/>
            <person name="Guigo R."/>
            <person name="Alvarado L."/>
            <person name="Berlin A."/>
            <person name="Borenstein D."/>
            <person name="Chen Z."/>
            <person name="Engels R."/>
            <person name="Freedman E."/>
            <person name="Gellesch M."/>
            <person name="Goldberg J."/>
            <person name="Griggs A."/>
            <person name="Gujja S."/>
            <person name="Heiman D."/>
            <person name="Hepburn T."/>
            <person name="Howarth C."/>
            <person name="Jen D."/>
            <person name="Larson L."/>
            <person name="Lewis B."/>
            <person name="Mehta T."/>
            <person name="Park D."/>
            <person name="Pearson M."/>
            <person name="Roberts A."/>
            <person name="Saif S."/>
            <person name="Shenoy N."/>
            <person name="Sisk P."/>
            <person name="Stolte C."/>
            <person name="Sykes S."/>
            <person name="Walk T."/>
            <person name="White J."/>
            <person name="Yandava C."/>
            <person name="Burger G."/>
            <person name="Gray M.W."/>
            <person name="Holland P.W.H."/>
            <person name="King N."/>
            <person name="Lang F.B.F."/>
            <person name="Roger A.J."/>
            <person name="Ruiz-Trillo I."/>
            <person name="Lander E."/>
            <person name="Nusbaum C."/>
        </authorList>
    </citation>
    <scope>NUCLEOTIDE SEQUENCE [LARGE SCALE GENOMIC DNA]</scope>
    <source>
        <strain evidence="4">ATCC 38327</strain>
    </source>
</reference>
<dbReference type="STRING" id="578462.A0A0L0T1Q7"/>
<feature type="compositionally biased region" description="Low complexity" evidence="1">
    <location>
        <begin position="89"/>
        <end position="115"/>
    </location>
</feature>